<evidence type="ECO:0000256" key="3">
    <source>
        <dbReference type="ARBA" id="ARBA00022692"/>
    </source>
</evidence>
<comment type="subcellular location">
    <subcellularLocation>
        <location evidence="1">Membrane</location>
        <topology evidence="1">Single-pass type II membrane protein</topology>
    </subcellularLocation>
</comment>
<dbReference type="Gene3D" id="3.90.550.50">
    <property type="match status" value="1"/>
</dbReference>
<evidence type="ECO:0000256" key="5">
    <source>
        <dbReference type="ARBA" id="ARBA00022989"/>
    </source>
</evidence>
<evidence type="ECO:0000256" key="6">
    <source>
        <dbReference type="ARBA" id="ARBA00023136"/>
    </source>
</evidence>
<evidence type="ECO:0000256" key="1">
    <source>
        <dbReference type="ARBA" id="ARBA00004606"/>
    </source>
</evidence>
<keyword evidence="6" id="KW-0472">Membrane</keyword>
<accession>A0A9Q9ANF7</accession>
<keyword evidence="4" id="KW-0735">Signal-anchor</keyword>
<dbReference type="EMBL" id="CP099418">
    <property type="protein sequence ID" value="USW47951.1"/>
    <property type="molecule type" value="Genomic_DNA"/>
</dbReference>
<sequence length="482" mass="54959">MLLLTQLPRQTKLLAVALVITIFAGLHFSKSPHGYGRGVQSSHDPEVDGLPRDRYSKPDASGTGSASADDDHNRLPCQSLEGGDDVLVVMRTGSTEIKDKLPIHFDTTFKCYKHLVIFSDYAETFQGHQVHDVLADVADDIKTTHEDFAHYQHVLQVGRENLDPSELSGNVSWESGPVGKNDNAGWRLDKWKFLPMLNATFQMYPSMNWYVFVEPDTYLVWSNLLQWLSRLDPSRPHYFGSEVMIGDDIFAHGGSAIVLSREALRIGADSYRRHTRDLWDFTAENWAGDCVLGRVLRDAGVDLTWSWPMFQGGNPSLMRWQEDKGDERRLWCSPALSYHHLSPEENLRLFHFEQDWLRRHQADTTGSESSLAFWHHSSDPILYHQDTYKEFIRPELGAEKPEWNNFPEWDRIQTGEVECRDICERNPACLQYAYGPAGCATGSELRFGQPQAGVTSGWLMDRVDAWTASIDHCPRQKSWTVS</sequence>
<dbReference type="AlphaFoldDB" id="A0A9Q9ANF7"/>
<dbReference type="GO" id="GO:0016020">
    <property type="term" value="C:membrane"/>
    <property type="evidence" value="ECO:0007669"/>
    <property type="project" value="UniProtKB-SubCell"/>
</dbReference>
<dbReference type="OrthoDB" id="414175at2759"/>
<comment type="similarity">
    <text evidence="2">Belongs to the glycosyltransferase 31 family. Beta3-Gal-T subfamily.</text>
</comment>
<feature type="region of interest" description="Disordered" evidence="7">
    <location>
        <begin position="34"/>
        <end position="79"/>
    </location>
</feature>
<evidence type="ECO:0000256" key="7">
    <source>
        <dbReference type="SAM" id="MobiDB-lite"/>
    </source>
</evidence>
<keyword evidence="3" id="KW-0812">Transmembrane</keyword>
<evidence type="ECO:0000313" key="8">
    <source>
        <dbReference type="EMBL" id="USW47951.1"/>
    </source>
</evidence>
<evidence type="ECO:0008006" key="10">
    <source>
        <dbReference type="Google" id="ProtNLM"/>
    </source>
</evidence>
<proteinExistence type="inferred from homology"/>
<evidence type="ECO:0000256" key="4">
    <source>
        <dbReference type="ARBA" id="ARBA00022968"/>
    </source>
</evidence>
<dbReference type="PANTHER" id="PTHR23033">
    <property type="entry name" value="BETA1,3-GALACTOSYLTRANSFERASE"/>
    <property type="match status" value="1"/>
</dbReference>
<name>A0A9Q9ANF7_9PEZI</name>
<keyword evidence="9" id="KW-1185">Reference proteome</keyword>
<keyword evidence="5" id="KW-1133">Transmembrane helix</keyword>
<organism evidence="8 9">
    <name type="scientific">Septoria linicola</name>
    <dbReference type="NCBI Taxonomy" id="215465"/>
    <lineage>
        <taxon>Eukaryota</taxon>
        <taxon>Fungi</taxon>
        <taxon>Dikarya</taxon>
        <taxon>Ascomycota</taxon>
        <taxon>Pezizomycotina</taxon>
        <taxon>Dothideomycetes</taxon>
        <taxon>Dothideomycetidae</taxon>
        <taxon>Mycosphaerellales</taxon>
        <taxon>Mycosphaerellaceae</taxon>
        <taxon>Septoria</taxon>
    </lineage>
</organism>
<protein>
    <recommendedName>
        <fullName evidence="10">Glycosyltransferase family 31 protein</fullName>
    </recommendedName>
</protein>
<dbReference type="Proteomes" id="UP001056384">
    <property type="component" value="Chromosome 1"/>
</dbReference>
<evidence type="ECO:0000313" key="9">
    <source>
        <dbReference type="Proteomes" id="UP001056384"/>
    </source>
</evidence>
<gene>
    <name evidence="8" type="ORF">Slin15195_G012700</name>
</gene>
<reference evidence="8" key="1">
    <citation type="submission" date="2022-06" db="EMBL/GenBank/DDBJ databases">
        <title>Complete genome sequences of two strains of the flax pathogen Septoria linicola.</title>
        <authorList>
            <person name="Lapalu N."/>
            <person name="Simon A."/>
            <person name="Demenou B."/>
            <person name="Paumier D."/>
            <person name="Guillot M.-P."/>
            <person name="Gout L."/>
            <person name="Valade R."/>
        </authorList>
    </citation>
    <scope>NUCLEOTIDE SEQUENCE</scope>
    <source>
        <strain evidence="8">SE15195</strain>
    </source>
</reference>
<dbReference type="InterPro" id="IPR026050">
    <property type="entry name" value="C1GALT1/C1GALT1_chp1"/>
</dbReference>
<evidence type="ECO:0000256" key="2">
    <source>
        <dbReference type="ARBA" id="ARBA00006462"/>
    </source>
</evidence>
<dbReference type="PANTHER" id="PTHR23033:SF47">
    <property type="entry name" value="APPLE DOMAIN-CONTAINING PROTEIN-RELATED"/>
    <property type="match status" value="1"/>
</dbReference>
<feature type="compositionally biased region" description="Basic and acidic residues" evidence="7">
    <location>
        <begin position="43"/>
        <end position="57"/>
    </location>
</feature>